<dbReference type="Gene3D" id="3.40.50.720">
    <property type="entry name" value="NAD(P)-binding Rossmann-like Domain"/>
    <property type="match status" value="1"/>
</dbReference>
<dbReference type="Pfam" id="PF00106">
    <property type="entry name" value="adh_short"/>
    <property type="match status" value="1"/>
</dbReference>
<proteinExistence type="predicted"/>
<dbReference type="SUPFAM" id="SSF51735">
    <property type="entry name" value="NAD(P)-binding Rossmann-fold domains"/>
    <property type="match status" value="1"/>
</dbReference>
<evidence type="ECO:0000313" key="1">
    <source>
        <dbReference type="EMBL" id="GGX57627.1"/>
    </source>
</evidence>
<keyword evidence="2" id="KW-1185">Reference proteome</keyword>
<comment type="caution">
    <text evidence="1">The sequence shown here is derived from an EMBL/GenBank/DDBJ whole genome shotgun (WGS) entry which is preliminary data.</text>
</comment>
<protein>
    <recommendedName>
        <fullName evidence="3">Short-chain dehydrogenase</fullName>
    </recommendedName>
</protein>
<dbReference type="Proteomes" id="UP000626148">
    <property type="component" value="Unassembled WGS sequence"/>
</dbReference>
<sequence>MNMNLVIIYGISSLLGFSIAKKLCENQQFHIIGMYRNSNDYIEDLNKEQQVIKLMSVDLLSHDIKPSQILDDIVHEYDNITVLYSCGVWNHSPVIKITKNEIEHVTRIGFRAPVEVMSRYIQYLDDNGKKWQFIATTGLAGEKGAVKYNGLYNATTTALCNFARSVASEVSGSGNIVCLYSIGLFDKGQEYINNLCRQLTIQRPLSLEKIIEPICQQITYPNIAFNGAVVELSDGLFNYQEAANIMVSK</sequence>
<dbReference type="InterPro" id="IPR002347">
    <property type="entry name" value="SDR_fam"/>
</dbReference>
<reference evidence="1" key="2">
    <citation type="submission" date="2020-09" db="EMBL/GenBank/DDBJ databases">
        <authorList>
            <person name="Sun Q."/>
            <person name="Kim S."/>
        </authorList>
    </citation>
    <scope>NUCLEOTIDE SEQUENCE</scope>
    <source>
        <strain evidence="1">KCTC 22169</strain>
    </source>
</reference>
<evidence type="ECO:0008006" key="3">
    <source>
        <dbReference type="Google" id="ProtNLM"/>
    </source>
</evidence>
<organism evidence="1 2">
    <name type="scientific">Saccharospirillum salsuginis</name>
    <dbReference type="NCBI Taxonomy" id="418750"/>
    <lineage>
        <taxon>Bacteria</taxon>
        <taxon>Pseudomonadati</taxon>
        <taxon>Pseudomonadota</taxon>
        <taxon>Gammaproteobacteria</taxon>
        <taxon>Oceanospirillales</taxon>
        <taxon>Saccharospirillaceae</taxon>
        <taxon>Saccharospirillum</taxon>
    </lineage>
</organism>
<reference evidence="1" key="1">
    <citation type="journal article" date="2014" name="Int. J. Syst. Evol. Microbiol.">
        <title>Complete genome sequence of Corynebacterium casei LMG S-19264T (=DSM 44701T), isolated from a smear-ripened cheese.</title>
        <authorList>
            <consortium name="US DOE Joint Genome Institute (JGI-PGF)"/>
            <person name="Walter F."/>
            <person name="Albersmeier A."/>
            <person name="Kalinowski J."/>
            <person name="Ruckert C."/>
        </authorList>
    </citation>
    <scope>NUCLEOTIDE SEQUENCE</scope>
    <source>
        <strain evidence="1">KCTC 22169</strain>
    </source>
</reference>
<name>A0A918KBN9_9GAMM</name>
<evidence type="ECO:0000313" key="2">
    <source>
        <dbReference type="Proteomes" id="UP000626148"/>
    </source>
</evidence>
<dbReference type="InterPro" id="IPR036291">
    <property type="entry name" value="NAD(P)-bd_dom_sf"/>
</dbReference>
<gene>
    <name evidence="1" type="ORF">GCM10007392_26530</name>
</gene>
<accession>A0A918KBN9</accession>
<dbReference type="AlphaFoldDB" id="A0A918KBN9"/>
<dbReference type="EMBL" id="BMXR01000006">
    <property type="protein sequence ID" value="GGX57627.1"/>
    <property type="molecule type" value="Genomic_DNA"/>
</dbReference>